<dbReference type="AlphaFoldDB" id="A0A086IZ37"/>
<feature type="signal peptide" evidence="1">
    <location>
        <begin position="1"/>
        <end position="21"/>
    </location>
</feature>
<evidence type="ECO:0000313" key="2">
    <source>
        <dbReference type="EMBL" id="KFG25155.1"/>
    </source>
</evidence>
<protein>
    <submittedName>
        <fullName evidence="2">Uncharacterized protein</fullName>
    </submittedName>
</protein>
<keyword evidence="3" id="KW-1185">Reference proteome</keyword>
<dbReference type="GeneID" id="77677348"/>
<organism evidence="2 3">
    <name type="scientific">Nematocida ausubeli (strain ATCC PRA-371 / ERTm2)</name>
    <name type="common">Nematode killer fungus</name>
    <dbReference type="NCBI Taxonomy" id="1913371"/>
    <lineage>
        <taxon>Eukaryota</taxon>
        <taxon>Fungi</taxon>
        <taxon>Fungi incertae sedis</taxon>
        <taxon>Microsporidia</taxon>
        <taxon>Nematocida</taxon>
    </lineage>
</organism>
<proteinExistence type="predicted"/>
<dbReference type="Proteomes" id="UP000054524">
    <property type="component" value="Unassembled WGS sequence"/>
</dbReference>
<dbReference type="RefSeq" id="XP_052903710.1">
    <property type="nucleotide sequence ID" value="XM_053049979.1"/>
</dbReference>
<evidence type="ECO:0000256" key="1">
    <source>
        <dbReference type="SAM" id="SignalP"/>
    </source>
</evidence>
<feature type="chain" id="PRO_5001807672" evidence="1">
    <location>
        <begin position="22"/>
        <end position="358"/>
    </location>
</feature>
<comment type="caution">
    <text evidence="2">The sequence shown here is derived from an EMBL/GenBank/DDBJ whole genome shotgun (WGS) entry which is preliminary data.</text>
</comment>
<evidence type="ECO:0000313" key="3">
    <source>
        <dbReference type="Proteomes" id="UP000054524"/>
    </source>
</evidence>
<sequence>MRARLLRAYVSFFFLLWRASAWNITNVKNYVVDTLSATYESTVNKYYGYKSFPADIRFKTPQSLFDDIIEDRKPGAIKISLEHSVNSYSTALLSYTITPNEVRVTIFCKKQTPDDAQEIYMKELLTILETISTKDSIISIAIEDIHIFGEFNALPIDNLLLPNVLSLKLTGVTSCNDPNGVNSILKFLALFPKLEVLVLNKCNLQMQDGVHPIHCLKLPMRISSLRIIDSKGATDADNLLNILPLYFLRFLWLDNSHITSLNTLCNNILYKQENMEDIWINNEQHLAEIKFQSSKLRAKHQLSMFSIRNIRNLRKENVDVDFTLLPNDSSIYFLIDEITSPANSAAEISSILDRYNPN</sequence>
<dbReference type="EMBL" id="AKIJ01000006">
    <property type="protein sequence ID" value="KFG25155.1"/>
    <property type="molecule type" value="Genomic_DNA"/>
</dbReference>
<reference evidence="2 3" key="1">
    <citation type="journal article" date="2014" name="Genome Announc.">
        <title>Genome Sequence of the Microsporidian Species Nematocida sp1 Strain ERTm6 (ATCC PRA-372).</title>
        <authorList>
            <person name="Bakowski M.A."/>
            <person name="Priest M."/>
            <person name="Young S."/>
            <person name="Cuomo C.A."/>
            <person name="Troemel E.R."/>
        </authorList>
    </citation>
    <scope>NUCLEOTIDE SEQUENCE [LARGE SCALE GENOMIC DNA]</scope>
    <source>
        <strain evidence="2 3">ERTm6</strain>
    </source>
</reference>
<gene>
    <name evidence="2" type="ORF">NESG_02375</name>
</gene>
<accession>A0A086IZ37</accession>
<dbReference type="HOGENOM" id="CLU_774086_0_0_1"/>
<name>A0A086IZ37_NEMA1</name>
<keyword evidence="1" id="KW-0732">Signal</keyword>